<dbReference type="GO" id="GO:1990904">
    <property type="term" value="C:ribonucleoprotein complex"/>
    <property type="evidence" value="ECO:0007669"/>
    <property type="project" value="TreeGrafter"/>
</dbReference>
<gene>
    <name evidence="3" type="ORF">C2E21_5439</name>
</gene>
<feature type="region of interest" description="Disordered" evidence="2">
    <location>
        <begin position="637"/>
        <end position="660"/>
    </location>
</feature>
<dbReference type="GO" id="GO:0005783">
    <property type="term" value="C:endoplasmic reticulum"/>
    <property type="evidence" value="ECO:0007669"/>
    <property type="project" value="TreeGrafter"/>
</dbReference>
<dbReference type="GO" id="GO:0042175">
    <property type="term" value="C:nuclear outer membrane-endoplasmic reticulum membrane network"/>
    <property type="evidence" value="ECO:0007669"/>
    <property type="project" value="TreeGrafter"/>
</dbReference>
<evidence type="ECO:0000256" key="1">
    <source>
        <dbReference type="SAM" id="Coils"/>
    </source>
</evidence>
<feature type="region of interest" description="Disordered" evidence="2">
    <location>
        <begin position="451"/>
        <end position="606"/>
    </location>
</feature>
<reference evidence="3 4" key="1">
    <citation type="journal article" date="2018" name="Plant J.">
        <title>Genome sequences of Chlorella sorokiniana UTEX 1602 and Micractinium conductrix SAG 241.80: implications to maltose excretion by a green alga.</title>
        <authorList>
            <person name="Arriola M.B."/>
            <person name="Velmurugan N."/>
            <person name="Zhang Y."/>
            <person name="Plunkett M.H."/>
            <person name="Hondzo H."/>
            <person name="Barney B.M."/>
        </authorList>
    </citation>
    <scope>NUCLEOTIDE SEQUENCE [LARGE SCALE GENOMIC DNA]</scope>
    <source>
        <strain evidence="4">UTEX 1602</strain>
    </source>
</reference>
<sequence length="1083" mass="117395">MSQEEVVVEAPPAEQPEAASAEAAAEAPEQPKLPPGMRIKKPVRPDDTETKAAIDVLQGSIVKNKRRIEEIKELIDNKRSGRSKGSSEQQALKSKLAEMRTQFQQLVSQKQQLRQQLEVASKARENARSSMKELRSSVKFTKVEDIDTHIAELEHRISHDSLSLNEEKKVLEQIKALKKSRSTIGELTSKVSQLEADSSAVDGLRDGIKGIDEAINKIKAQEEGLRQQLADLRAKEAEQGSDIPALIQERDECREVCKAAYQKIQDLRAELDAQWAAYKEQNALFRVQLQEDKKKRQEDYLKHKAERDAERAARIAENAPEPFDREVTMCDQLSAYLRKFVVAAEKAAEVEKRDLSDALEGFKPMQKKSIDEEDAWLLGGGKGKGKGKGKAAKKTEEKKAGGPEKLTHSLDILEAFATLKLEVPLFSDKCEALLAAVAEKKDYFLQRRKEVKEAPPAEEPAANGEAEAAEKEGEEAAAAEDKPKAKKGPKAAAPPKLDDAASWPSIGGAVAPAAAKAAEAEEEAEPAEEEAEEEAEPAEEEAEAEAAEDEPAAAAKEAKEEEPAAAAADEKEEETAAAAEPEAEAEAAEEEAAAPAEAAEAAAPADGRVSVKLEVAADGSLAILLLSIRHVSRRETQPQPAALAGGGAGGGGGADAGSGDAASAAAAAASWPVTSDLSEWVQLPYAYTLKVPQSQCLLHPDGRVELPPGHDSHDRPAFLWDTASMPDRGTACAHCDPNQRPPLCCGVCVFEGRRCDALYLGEGRSEAVAQHLLDSGYRIKDMSPCELFARIRGRTLWFMGDSQTWHYYYSAECFLREFAPSLRRTTAVAAQDNNRLITVTWPVPVPPMCLPLALGTRVCVVRVDSAEALYKTVLPLLQQLAPNFQKDVMIFNTGLHYPTPGADGRPMTDSNLYRHMASLADWRQQHAAHLPKIIWMDAPVQHFSGPDGTYHGGQKPFRCAPLKAWYARDAMTLAGGRRNVALSPLIPRLADAHLRTWNASVPLWATHKPDECTHWCSPSAYHIWLYLLNNLLRDSALGSNVSVAQRSAEQAATEAAAVEKAEAAAAAGAGGGLHLFTVGEPGS</sequence>
<feature type="compositionally biased region" description="Gly residues" evidence="2">
    <location>
        <begin position="644"/>
        <end position="656"/>
    </location>
</feature>
<dbReference type="AlphaFoldDB" id="A0A2P6TNA2"/>
<accession>A0A2P6TNA2</accession>
<evidence type="ECO:0000313" key="4">
    <source>
        <dbReference type="Proteomes" id="UP000239899"/>
    </source>
</evidence>
<dbReference type="PANTHER" id="PTHR31027:SF2">
    <property type="entry name" value="LEBERCILIN DOMAIN-CONTAINING PROTEIN"/>
    <property type="match status" value="1"/>
</dbReference>
<organism evidence="3 4">
    <name type="scientific">Chlorella sorokiniana</name>
    <name type="common">Freshwater green alga</name>
    <dbReference type="NCBI Taxonomy" id="3076"/>
    <lineage>
        <taxon>Eukaryota</taxon>
        <taxon>Viridiplantae</taxon>
        <taxon>Chlorophyta</taxon>
        <taxon>core chlorophytes</taxon>
        <taxon>Trebouxiophyceae</taxon>
        <taxon>Chlorellales</taxon>
        <taxon>Chlorellaceae</taxon>
        <taxon>Chlorella clade</taxon>
        <taxon>Chlorella</taxon>
    </lineage>
</organism>
<feature type="compositionally biased region" description="Basic residues" evidence="2">
    <location>
        <begin position="383"/>
        <end position="392"/>
    </location>
</feature>
<name>A0A2P6TNA2_CHLSO</name>
<feature type="compositionally biased region" description="Polar residues" evidence="2">
    <location>
        <begin position="83"/>
        <end position="92"/>
    </location>
</feature>
<evidence type="ECO:0000256" key="2">
    <source>
        <dbReference type="SAM" id="MobiDB-lite"/>
    </source>
</evidence>
<feature type="region of interest" description="Disordered" evidence="2">
    <location>
        <begin position="75"/>
        <end position="96"/>
    </location>
</feature>
<feature type="region of interest" description="Disordered" evidence="2">
    <location>
        <begin position="1"/>
        <end position="51"/>
    </location>
</feature>
<protein>
    <submittedName>
        <fullName evidence="3">Uncharacterized protein</fullName>
    </submittedName>
</protein>
<feature type="compositionally biased region" description="Basic and acidic residues" evidence="2">
    <location>
        <begin position="393"/>
        <end position="403"/>
    </location>
</feature>
<feature type="compositionally biased region" description="Low complexity" evidence="2">
    <location>
        <begin position="593"/>
        <end position="605"/>
    </location>
</feature>
<dbReference type="OrthoDB" id="2195113at2759"/>
<comment type="caution">
    <text evidence="3">The sequence shown here is derived from an EMBL/GenBank/DDBJ whole genome shotgun (WGS) entry which is preliminary data.</text>
</comment>
<dbReference type="InterPro" id="IPR039604">
    <property type="entry name" value="Bfr1"/>
</dbReference>
<evidence type="ECO:0000313" key="3">
    <source>
        <dbReference type="EMBL" id="PRW50814.1"/>
    </source>
</evidence>
<dbReference type="EMBL" id="LHPG02000010">
    <property type="protein sequence ID" value="PRW50814.1"/>
    <property type="molecule type" value="Genomic_DNA"/>
</dbReference>
<feature type="compositionally biased region" description="Low complexity" evidence="2">
    <location>
        <begin position="1"/>
        <end position="30"/>
    </location>
</feature>
<dbReference type="PANTHER" id="PTHR31027">
    <property type="entry name" value="NUCLEAR SEGREGATION PROTEIN BFR1"/>
    <property type="match status" value="1"/>
</dbReference>
<feature type="compositionally biased region" description="Acidic residues" evidence="2">
    <location>
        <begin position="570"/>
        <end position="592"/>
    </location>
</feature>
<feature type="compositionally biased region" description="Acidic residues" evidence="2">
    <location>
        <begin position="520"/>
        <end position="551"/>
    </location>
</feature>
<dbReference type="GO" id="GO:0008298">
    <property type="term" value="P:intracellular mRNA localization"/>
    <property type="evidence" value="ECO:0007669"/>
    <property type="project" value="TreeGrafter"/>
</dbReference>
<dbReference type="Proteomes" id="UP000239899">
    <property type="component" value="Unassembled WGS sequence"/>
</dbReference>
<feature type="coiled-coil region" evidence="1">
    <location>
        <begin position="177"/>
        <end position="270"/>
    </location>
</feature>
<dbReference type="GO" id="GO:0003729">
    <property type="term" value="F:mRNA binding"/>
    <property type="evidence" value="ECO:0007669"/>
    <property type="project" value="TreeGrafter"/>
</dbReference>
<keyword evidence="1" id="KW-0175">Coiled coil</keyword>
<feature type="region of interest" description="Disordered" evidence="2">
    <location>
        <begin position="373"/>
        <end position="403"/>
    </location>
</feature>
<proteinExistence type="predicted"/>
<keyword evidence="4" id="KW-1185">Reference proteome</keyword>